<evidence type="ECO:0000256" key="7">
    <source>
        <dbReference type="ARBA" id="ARBA00022741"/>
    </source>
</evidence>
<keyword evidence="6" id="KW-0732">Signal</keyword>
<evidence type="ECO:0000256" key="11">
    <source>
        <dbReference type="ARBA" id="ARBA00023136"/>
    </source>
</evidence>
<dbReference type="InterPro" id="IPR017441">
    <property type="entry name" value="Protein_kinase_ATP_BS"/>
</dbReference>
<keyword evidence="7 15" id="KW-0547">Nucleotide-binding</keyword>
<dbReference type="PROSITE" id="PS50011">
    <property type="entry name" value="PROTEIN_KINASE_DOM"/>
    <property type="match status" value="1"/>
</dbReference>
<dbReference type="GO" id="GO:0030247">
    <property type="term" value="F:polysaccharide binding"/>
    <property type="evidence" value="ECO:0007669"/>
    <property type="project" value="InterPro"/>
</dbReference>
<dbReference type="PANTHER" id="PTHR27009">
    <property type="entry name" value="RUST RESISTANCE KINASE LR10-RELATED"/>
    <property type="match status" value="1"/>
</dbReference>
<organism evidence="18 19">
    <name type="scientific">Vitis rotundifolia</name>
    <name type="common">Muscadine grape</name>
    <dbReference type="NCBI Taxonomy" id="103349"/>
    <lineage>
        <taxon>Eukaryota</taxon>
        <taxon>Viridiplantae</taxon>
        <taxon>Streptophyta</taxon>
        <taxon>Embryophyta</taxon>
        <taxon>Tracheophyta</taxon>
        <taxon>Spermatophyta</taxon>
        <taxon>Magnoliopsida</taxon>
        <taxon>eudicotyledons</taxon>
        <taxon>Gunneridae</taxon>
        <taxon>Pentapetalae</taxon>
        <taxon>rosids</taxon>
        <taxon>Vitales</taxon>
        <taxon>Vitaceae</taxon>
        <taxon>Viteae</taxon>
        <taxon>Vitis</taxon>
    </lineage>
</organism>
<feature type="transmembrane region" description="Helical" evidence="16">
    <location>
        <begin position="286"/>
        <end position="305"/>
    </location>
</feature>
<comment type="subcellular location">
    <subcellularLocation>
        <location evidence="1">Membrane</location>
        <topology evidence="1">Single-pass type I membrane protein</topology>
    </subcellularLocation>
</comment>
<keyword evidence="12" id="KW-0325">Glycoprotein</keyword>
<evidence type="ECO:0000256" key="6">
    <source>
        <dbReference type="ARBA" id="ARBA00022729"/>
    </source>
</evidence>
<dbReference type="GO" id="GO:0004674">
    <property type="term" value="F:protein serine/threonine kinase activity"/>
    <property type="evidence" value="ECO:0007669"/>
    <property type="project" value="UniProtKB-KW"/>
</dbReference>
<keyword evidence="19" id="KW-1185">Reference proteome</keyword>
<keyword evidence="3" id="KW-0723">Serine/threonine-protein kinase</keyword>
<dbReference type="CDD" id="cd14066">
    <property type="entry name" value="STKc_IRAK"/>
    <property type="match status" value="1"/>
</dbReference>
<dbReference type="InterPro" id="IPR032872">
    <property type="entry name" value="WAK_assoc_C"/>
</dbReference>
<dbReference type="Proteomes" id="UP001168098">
    <property type="component" value="Unassembled WGS sequence"/>
</dbReference>
<evidence type="ECO:0000256" key="14">
    <source>
        <dbReference type="ARBA" id="ARBA00048679"/>
    </source>
</evidence>
<sequence length="661" mass="74294">MLLLHEFRQMGSKLFQSFILHYPITAFFFIFIAIPMCFCDDNQQYEECRSRLYECGDMKGIGYPFWGDGRPKFCGQQGFELKCQDDDYPLIDIGSLEFRVLYISESSYIMTIARMDFWNETCPTEFHSTTLDYTLFDYAATNGNLTLFYGCSDKVLSQLPATWNISNNFTCSVEGTNDTTAFYADEAFLGIDDHLAILKTCKINVTLPVLGAAIDELNADSTGGEVSNGERLEKALNMGFDVDYSVVRGLCEHCNTSSGICGSSSTSTFSCLCRDKSYSYSCQKSAIVAGGAGVLFASILIIFYFKRKLSKHRLMFIWRKRSDADQNIEKFVRNYGSQAPKRYSYSDVKKMTNSFKEKLGQGGYGSVYKGKLGDGQLVAVKILNTSKGNGEDFINEVASISRTSHVNIVNLLGFCFEGGKKALIYEFMSNGSLENFICSESPLKANKHLGWEKLFQIAIGIARGLEYLHCGCRTRILHFDVKPHNILLDQDFCPKISDFGLAKLCPPKESIVSMSVARGTIGYVAPEVFSRNFGRVSHKSDVYSYGMMVLEMVGGRQNTNGIVDHTSDTYFPHWIYKKLERQKDLGLECIENKEENEITRKMIVVGLWCIQTDPTNRPCMSKVIEMLEGSTEALQIPPKPFLSSPPRFIKDSSSFKSTLSQ</sequence>
<evidence type="ECO:0000313" key="18">
    <source>
        <dbReference type="EMBL" id="KAJ9676963.1"/>
    </source>
</evidence>
<keyword evidence="5 16" id="KW-0812">Transmembrane</keyword>
<evidence type="ECO:0000256" key="5">
    <source>
        <dbReference type="ARBA" id="ARBA00022692"/>
    </source>
</evidence>
<evidence type="ECO:0000256" key="10">
    <source>
        <dbReference type="ARBA" id="ARBA00022989"/>
    </source>
</evidence>
<evidence type="ECO:0000256" key="9">
    <source>
        <dbReference type="ARBA" id="ARBA00022840"/>
    </source>
</evidence>
<dbReference type="InterPro" id="IPR008271">
    <property type="entry name" value="Ser/Thr_kinase_AS"/>
</dbReference>
<dbReference type="EMBL" id="JARBHA010000017">
    <property type="protein sequence ID" value="KAJ9676963.1"/>
    <property type="molecule type" value="Genomic_DNA"/>
</dbReference>
<gene>
    <name evidence="18" type="ORF">PVL29_022117</name>
</gene>
<dbReference type="EC" id="2.7.11.1" evidence="2"/>
<dbReference type="Gene3D" id="1.10.510.10">
    <property type="entry name" value="Transferase(Phosphotransferase) domain 1"/>
    <property type="match status" value="1"/>
</dbReference>
<evidence type="ECO:0000256" key="16">
    <source>
        <dbReference type="SAM" id="Phobius"/>
    </source>
</evidence>
<evidence type="ECO:0000256" key="12">
    <source>
        <dbReference type="ARBA" id="ARBA00023180"/>
    </source>
</evidence>
<dbReference type="Pfam" id="PF14380">
    <property type="entry name" value="WAK_assoc"/>
    <property type="match status" value="1"/>
</dbReference>
<evidence type="ECO:0000256" key="2">
    <source>
        <dbReference type="ARBA" id="ARBA00012513"/>
    </source>
</evidence>
<evidence type="ECO:0000256" key="4">
    <source>
        <dbReference type="ARBA" id="ARBA00022679"/>
    </source>
</evidence>
<dbReference type="FunFam" id="1.10.510.10:FF:000590">
    <property type="entry name" value="PR5-like receptor kinase"/>
    <property type="match status" value="1"/>
</dbReference>
<dbReference type="InterPro" id="IPR011009">
    <property type="entry name" value="Kinase-like_dom_sf"/>
</dbReference>
<feature type="binding site" evidence="15">
    <location>
        <position position="381"/>
    </location>
    <ligand>
        <name>ATP</name>
        <dbReference type="ChEBI" id="CHEBI:30616"/>
    </ligand>
</feature>
<evidence type="ECO:0000256" key="15">
    <source>
        <dbReference type="PROSITE-ProRule" id="PRU10141"/>
    </source>
</evidence>
<keyword evidence="4" id="KW-0808">Transferase</keyword>
<dbReference type="AlphaFoldDB" id="A0AA38YUW3"/>
<dbReference type="Pfam" id="PF00069">
    <property type="entry name" value="Pkinase"/>
    <property type="match status" value="1"/>
</dbReference>
<dbReference type="InterPro" id="IPR045874">
    <property type="entry name" value="LRK10/LRL21-25-like"/>
</dbReference>
<evidence type="ECO:0000256" key="13">
    <source>
        <dbReference type="ARBA" id="ARBA00047899"/>
    </source>
</evidence>
<dbReference type="PROSITE" id="PS00107">
    <property type="entry name" value="PROTEIN_KINASE_ATP"/>
    <property type="match status" value="1"/>
</dbReference>
<keyword evidence="8" id="KW-0418">Kinase</keyword>
<dbReference type="Gene3D" id="3.30.200.20">
    <property type="entry name" value="Phosphorylase Kinase, domain 1"/>
    <property type="match status" value="1"/>
</dbReference>
<dbReference type="SMART" id="SM00220">
    <property type="entry name" value="S_TKc"/>
    <property type="match status" value="1"/>
</dbReference>
<evidence type="ECO:0000256" key="8">
    <source>
        <dbReference type="ARBA" id="ARBA00022777"/>
    </source>
</evidence>
<evidence type="ECO:0000259" key="17">
    <source>
        <dbReference type="PROSITE" id="PS50011"/>
    </source>
</evidence>
<keyword evidence="11 16" id="KW-0472">Membrane</keyword>
<feature type="transmembrane region" description="Helical" evidence="16">
    <location>
        <begin position="18"/>
        <end position="36"/>
    </location>
</feature>
<name>A0AA38YUW3_VITRO</name>
<dbReference type="PROSITE" id="PS00108">
    <property type="entry name" value="PROTEIN_KINASE_ST"/>
    <property type="match status" value="1"/>
</dbReference>
<dbReference type="InterPro" id="IPR000719">
    <property type="entry name" value="Prot_kinase_dom"/>
</dbReference>
<feature type="domain" description="Protein kinase" evidence="17">
    <location>
        <begin position="353"/>
        <end position="642"/>
    </location>
</feature>
<keyword evidence="9 15" id="KW-0067">ATP-binding</keyword>
<comment type="catalytic activity">
    <reaction evidence="13">
        <text>L-threonyl-[protein] + ATP = O-phospho-L-threonyl-[protein] + ADP + H(+)</text>
        <dbReference type="Rhea" id="RHEA:46608"/>
        <dbReference type="Rhea" id="RHEA-COMP:11060"/>
        <dbReference type="Rhea" id="RHEA-COMP:11605"/>
        <dbReference type="ChEBI" id="CHEBI:15378"/>
        <dbReference type="ChEBI" id="CHEBI:30013"/>
        <dbReference type="ChEBI" id="CHEBI:30616"/>
        <dbReference type="ChEBI" id="CHEBI:61977"/>
        <dbReference type="ChEBI" id="CHEBI:456216"/>
        <dbReference type="EC" id="2.7.11.1"/>
    </reaction>
</comment>
<comment type="catalytic activity">
    <reaction evidence="14">
        <text>L-seryl-[protein] + ATP = O-phospho-L-seryl-[protein] + ADP + H(+)</text>
        <dbReference type="Rhea" id="RHEA:17989"/>
        <dbReference type="Rhea" id="RHEA-COMP:9863"/>
        <dbReference type="Rhea" id="RHEA-COMP:11604"/>
        <dbReference type="ChEBI" id="CHEBI:15378"/>
        <dbReference type="ChEBI" id="CHEBI:29999"/>
        <dbReference type="ChEBI" id="CHEBI:30616"/>
        <dbReference type="ChEBI" id="CHEBI:83421"/>
        <dbReference type="ChEBI" id="CHEBI:456216"/>
        <dbReference type="EC" id="2.7.11.1"/>
    </reaction>
</comment>
<keyword evidence="10 16" id="KW-1133">Transmembrane helix</keyword>
<evidence type="ECO:0000256" key="3">
    <source>
        <dbReference type="ARBA" id="ARBA00022527"/>
    </source>
</evidence>
<dbReference type="InterPro" id="IPR025287">
    <property type="entry name" value="WAK_GUB"/>
</dbReference>
<dbReference type="SUPFAM" id="SSF56112">
    <property type="entry name" value="Protein kinase-like (PK-like)"/>
    <property type="match status" value="1"/>
</dbReference>
<evidence type="ECO:0000313" key="19">
    <source>
        <dbReference type="Proteomes" id="UP001168098"/>
    </source>
</evidence>
<protein>
    <recommendedName>
        <fullName evidence="2">non-specific serine/threonine protein kinase</fullName>
        <ecNumber evidence="2">2.7.11.1</ecNumber>
    </recommendedName>
</protein>
<proteinExistence type="predicted"/>
<dbReference type="FunFam" id="3.30.200.20:FF:000178">
    <property type="entry name" value="serine/threonine-protein kinase PBS1-like"/>
    <property type="match status" value="1"/>
</dbReference>
<comment type="caution">
    <text evidence="18">The sequence shown here is derived from an EMBL/GenBank/DDBJ whole genome shotgun (WGS) entry which is preliminary data.</text>
</comment>
<dbReference type="GO" id="GO:0005524">
    <property type="term" value="F:ATP binding"/>
    <property type="evidence" value="ECO:0007669"/>
    <property type="project" value="UniProtKB-UniRule"/>
</dbReference>
<dbReference type="GO" id="GO:0016020">
    <property type="term" value="C:membrane"/>
    <property type="evidence" value="ECO:0007669"/>
    <property type="project" value="UniProtKB-SubCell"/>
</dbReference>
<reference evidence="18 19" key="1">
    <citation type="journal article" date="2023" name="BMC Biotechnol.">
        <title>Vitis rotundifolia cv Carlos genome sequencing.</title>
        <authorList>
            <person name="Huff M."/>
            <person name="Hulse-Kemp A."/>
            <person name="Scheffler B."/>
            <person name="Youngblood R."/>
            <person name="Simpson S."/>
            <person name="Babiker E."/>
            <person name="Staton M."/>
        </authorList>
    </citation>
    <scope>NUCLEOTIDE SEQUENCE [LARGE SCALE GENOMIC DNA]</scope>
    <source>
        <tissue evidence="18">Leaf</tissue>
    </source>
</reference>
<dbReference type="Pfam" id="PF13947">
    <property type="entry name" value="GUB_WAK_bind"/>
    <property type="match status" value="1"/>
</dbReference>
<accession>A0AA38YUW3</accession>
<evidence type="ECO:0000256" key="1">
    <source>
        <dbReference type="ARBA" id="ARBA00004479"/>
    </source>
</evidence>